<feature type="domain" description="Methyltransferase FkbM" evidence="2">
    <location>
        <begin position="308"/>
        <end position="492"/>
    </location>
</feature>
<organism evidence="4">
    <name type="scientific">Aureococcus anophagefferens</name>
    <name type="common">Harmful bloom alga</name>
    <dbReference type="NCBI Taxonomy" id="44056"/>
    <lineage>
        <taxon>Eukaryota</taxon>
        <taxon>Sar</taxon>
        <taxon>Stramenopiles</taxon>
        <taxon>Ochrophyta</taxon>
        <taxon>Pelagophyceae</taxon>
        <taxon>Pelagomonadales</taxon>
        <taxon>Pelagomonadaceae</taxon>
        <taxon>Aureococcus</taxon>
    </lineage>
</organism>
<dbReference type="InParanoid" id="F0Y8I6"/>
<dbReference type="Gene3D" id="3.40.50.150">
    <property type="entry name" value="Vaccinia Virus protein VP39"/>
    <property type="match status" value="1"/>
</dbReference>
<sequence>MRGRLLLVAIGAAFGSDERFAGRVAELRSFVAAEGHGDVPMGEPLGKWVASVRRAARGGKLDPEKRRTYAEAGGTFAPLEGRWDAAVDLLRGFVKREGHAAVPRNHTEGGVFLAAWLRGARRSAAAGTLEPARAAALEALGVALRRKEDLREQNFDKYLAALAAYAAEARVKDAPRDATHDGLDVGRWLAGQRAKHAAGSLDAGRRAKLEAAGFSPSPARATKPSVWDLEAPDIPASGAARSAWFRTQVEDQPTTLGQWYDTCVGHGAKFPFRPRQSQVSWRDDQVYHIMCILERKLALGESKFSALQIGANDGKDAFYDALVYARRHYGDVDVRATLVEPTLHNFDKLKAHYGASETVGQIVEYVNGAVCDSCCAPDGTTQIFHPRWSLLEEWEQKARENPDKHPKAFQTPDGSWRQRWLYELNSLDRNNLKTHFKNDGDVESTTISCLPASRLGDDHDYVMIDVEGFDFEVLASLDLAKQRPLVINFESKIMEAQRPDALWRAATFCNDAGYHVLRGRANYICVRGDAPDVALRDVVAKTLA</sequence>
<dbReference type="Proteomes" id="UP000002729">
    <property type="component" value="Unassembled WGS sequence"/>
</dbReference>
<dbReference type="InterPro" id="IPR005114">
    <property type="entry name" value="Helicase_assoc"/>
</dbReference>
<dbReference type="InterPro" id="IPR029063">
    <property type="entry name" value="SAM-dependent_MTases_sf"/>
</dbReference>
<evidence type="ECO:0000259" key="1">
    <source>
        <dbReference type="Pfam" id="PF03457"/>
    </source>
</evidence>
<keyword evidence="4" id="KW-1185">Reference proteome</keyword>
<dbReference type="PANTHER" id="PTHR33418">
    <property type="entry name" value="HELICASE-ASSOCIATED"/>
    <property type="match status" value="1"/>
</dbReference>
<evidence type="ECO:0000313" key="4">
    <source>
        <dbReference type="Proteomes" id="UP000002729"/>
    </source>
</evidence>
<dbReference type="PANTHER" id="PTHR33418:SF1">
    <property type="entry name" value="HELICASE-ASSOCIATED DOMAIN-CONTAINING PROTEIN"/>
    <property type="match status" value="1"/>
</dbReference>
<evidence type="ECO:0008006" key="5">
    <source>
        <dbReference type="Google" id="ProtNLM"/>
    </source>
</evidence>
<dbReference type="KEGG" id="aaf:AURANDRAFT_63997"/>
<dbReference type="Pfam" id="PF05050">
    <property type="entry name" value="Methyltransf_21"/>
    <property type="match status" value="1"/>
</dbReference>
<dbReference type="OrthoDB" id="47450at2759"/>
<reference evidence="3 4" key="1">
    <citation type="journal article" date="2011" name="Proc. Natl. Acad. Sci. U.S.A.">
        <title>Niche of harmful alga Aureococcus anophagefferens revealed through ecogenomics.</title>
        <authorList>
            <person name="Gobler C.J."/>
            <person name="Berry D.L."/>
            <person name="Dyhrman S.T."/>
            <person name="Wilhelm S.W."/>
            <person name="Salamov A."/>
            <person name="Lobanov A.V."/>
            <person name="Zhang Y."/>
            <person name="Collier J.L."/>
            <person name="Wurch L.L."/>
            <person name="Kustka A.B."/>
            <person name="Dill B.D."/>
            <person name="Shah M."/>
            <person name="VerBerkmoes N.C."/>
            <person name="Kuo A."/>
            <person name="Terry A."/>
            <person name="Pangilinan J."/>
            <person name="Lindquist E.A."/>
            <person name="Lucas S."/>
            <person name="Paulsen I.T."/>
            <person name="Hattenrath-Lehmann T.K."/>
            <person name="Talmage S.C."/>
            <person name="Walker E.A."/>
            <person name="Koch F."/>
            <person name="Burson A.M."/>
            <person name="Marcoval M.A."/>
            <person name="Tang Y.Z."/>
            <person name="Lecleir G.R."/>
            <person name="Coyne K.J."/>
            <person name="Berg G.M."/>
            <person name="Bertrand E.M."/>
            <person name="Saito M.A."/>
            <person name="Gladyshev V.N."/>
            <person name="Grigoriev I.V."/>
        </authorList>
    </citation>
    <scope>NUCLEOTIDE SEQUENCE [LARGE SCALE GENOMIC DNA]</scope>
    <source>
        <strain evidence="4">CCMP 1984</strain>
    </source>
</reference>
<dbReference type="Pfam" id="PF03457">
    <property type="entry name" value="HA"/>
    <property type="match status" value="3"/>
</dbReference>
<dbReference type="Gene3D" id="6.10.140.530">
    <property type="match status" value="2"/>
</dbReference>
<protein>
    <recommendedName>
        <fullName evidence="5">Methyltransferase FkbM domain-containing protein</fullName>
    </recommendedName>
</protein>
<proteinExistence type="predicted"/>
<evidence type="ECO:0000313" key="3">
    <source>
        <dbReference type="EMBL" id="EGB08707.1"/>
    </source>
</evidence>
<dbReference type="SUPFAM" id="SSF53335">
    <property type="entry name" value="S-adenosyl-L-methionine-dependent methyltransferases"/>
    <property type="match status" value="1"/>
</dbReference>
<dbReference type="RefSeq" id="XP_009036694.1">
    <property type="nucleotide sequence ID" value="XM_009038446.1"/>
</dbReference>
<feature type="domain" description="Helicase-associated" evidence="1">
    <location>
        <begin position="152"/>
        <end position="214"/>
    </location>
</feature>
<evidence type="ECO:0000259" key="2">
    <source>
        <dbReference type="Pfam" id="PF05050"/>
    </source>
</evidence>
<gene>
    <name evidence="3" type="ORF">AURANDRAFT_63997</name>
</gene>
<dbReference type="AlphaFoldDB" id="F0Y8I6"/>
<dbReference type="InterPro" id="IPR006342">
    <property type="entry name" value="FkbM_mtfrase"/>
</dbReference>
<feature type="domain" description="Helicase-associated" evidence="1">
    <location>
        <begin position="17"/>
        <end position="67"/>
    </location>
</feature>
<name>F0Y8I6_AURAN</name>
<accession>F0Y8I6</accession>
<dbReference type="GeneID" id="20224613"/>
<feature type="domain" description="Helicase-associated" evidence="1">
    <location>
        <begin position="82"/>
        <end position="142"/>
    </location>
</feature>
<dbReference type="EMBL" id="GL833127">
    <property type="protein sequence ID" value="EGB08707.1"/>
    <property type="molecule type" value="Genomic_DNA"/>
</dbReference>